<dbReference type="InterPro" id="IPR016543">
    <property type="entry name" value="Fis1"/>
</dbReference>
<keyword evidence="6 8" id="KW-0496">Mitochondrion</keyword>
<sequence>MMEEMMETIVPQEDFDRNEQKYLRELELDGRASVEAKFGYALCLVRCAHKQDIAKGIELLEELMEQHSEGRRDYLYYLALGEARMKNYDRALQYCKAFLEIEENPQVRSLEECIQKRYDKDLKKGMAVAGGAVLVLGGILGLGIALAKNKNRRDK</sequence>
<keyword evidence="11" id="KW-1185">Reference proteome</keyword>
<protein>
    <recommendedName>
        <fullName evidence="8">Mitochondrial fission 1 protein</fullName>
    </recommendedName>
</protein>
<dbReference type="GO" id="GO:0043653">
    <property type="term" value="P:mitochondrial fragmentation involved in apoptotic process"/>
    <property type="evidence" value="ECO:0007669"/>
    <property type="project" value="TreeGrafter"/>
</dbReference>
<dbReference type="OMA" id="QFNYAWG"/>
<comment type="function">
    <text evidence="8">Involved in the fragmentation of the mitochondrial network and its perinuclear clustering.</text>
</comment>
<accession>A0A034W6F6</accession>
<evidence type="ECO:0000256" key="4">
    <source>
        <dbReference type="ARBA" id="ARBA00022787"/>
    </source>
</evidence>
<evidence type="ECO:0000256" key="2">
    <source>
        <dbReference type="ARBA" id="ARBA00008937"/>
    </source>
</evidence>
<evidence type="ECO:0000256" key="8">
    <source>
        <dbReference type="PIRNR" id="PIRNR008835"/>
    </source>
</evidence>
<dbReference type="InterPro" id="IPR011990">
    <property type="entry name" value="TPR-like_helical_dom_sf"/>
</dbReference>
<evidence type="ECO:0000313" key="11">
    <source>
        <dbReference type="Proteomes" id="UP001652620"/>
    </source>
</evidence>
<accession>A0A6I9W9G5</accession>
<dbReference type="InterPro" id="IPR028058">
    <property type="entry name" value="Fis1_TPR_N"/>
</dbReference>
<evidence type="ECO:0000256" key="9">
    <source>
        <dbReference type="SAM" id="Phobius"/>
    </source>
</evidence>
<dbReference type="EMBL" id="GAKP01009060">
    <property type="protein sequence ID" value="JAC49892.1"/>
    <property type="molecule type" value="Transcribed_RNA"/>
</dbReference>
<dbReference type="GO" id="GO:0000422">
    <property type="term" value="P:autophagy of mitochondrion"/>
    <property type="evidence" value="ECO:0007669"/>
    <property type="project" value="TreeGrafter"/>
</dbReference>
<dbReference type="RefSeq" id="XP_011213740.2">
    <property type="nucleotide sequence ID" value="XM_011215438.3"/>
</dbReference>
<feature type="transmembrane region" description="Helical" evidence="9">
    <location>
        <begin position="126"/>
        <end position="147"/>
    </location>
</feature>
<reference evidence="12" key="2">
    <citation type="submission" date="2025-05" db="UniProtKB">
        <authorList>
            <consortium name="RefSeq"/>
        </authorList>
    </citation>
    <scope>IDENTIFICATION</scope>
    <source>
        <tissue evidence="12">Adult</tissue>
    </source>
</reference>
<keyword evidence="5 9" id="KW-1133">Transmembrane helix</keyword>
<dbReference type="AlphaFoldDB" id="A0A034W6F6"/>
<dbReference type="PANTHER" id="PTHR13247:SF0">
    <property type="entry name" value="MITOCHONDRIAL FISSION 1 PROTEIN"/>
    <property type="match status" value="1"/>
</dbReference>
<keyword evidence="3 9" id="KW-0812">Transmembrane</keyword>
<dbReference type="PANTHER" id="PTHR13247">
    <property type="entry name" value="TETRATRICOPEPTIDE REPEAT PROTEIN 11 TPR REPEAT PROTEIN 11"/>
    <property type="match status" value="1"/>
</dbReference>
<dbReference type="SUPFAM" id="SSF48452">
    <property type="entry name" value="TPR-like"/>
    <property type="match status" value="1"/>
</dbReference>
<keyword evidence="7 8" id="KW-0472">Membrane</keyword>
<name>A0A034W6F6_BACDO</name>
<evidence type="ECO:0000313" key="12">
    <source>
        <dbReference type="RefSeq" id="XP_011213740.2"/>
    </source>
</evidence>
<keyword evidence="4 8" id="KW-1000">Mitochondrion outer membrane</keyword>
<gene>
    <name evidence="10" type="primary">FIS1</name>
    <name evidence="12" type="synonym">LOC105233367</name>
</gene>
<dbReference type="OrthoDB" id="421154at2759"/>
<proteinExistence type="inferred from homology"/>
<dbReference type="KEGG" id="bdr:105233367"/>
<dbReference type="CDD" id="cd12212">
    <property type="entry name" value="Fis1"/>
    <property type="match status" value="1"/>
</dbReference>
<dbReference type="PIRSF" id="PIRSF008835">
    <property type="entry name" value="TPR_repeat_11_Fis1"/>
    <property type="match status" value="1"/>
</dbReference>
<dbReference type="GO" id="GO:0000266">
    <property type="term" value="P:mitochondrial fission"/>
    <property type="evidence" value="ECO:0007669"/>
    <property type="project" value="UniProtKB-UniRule"/>
</dbReference>
<dbReference type="GO" id="GO:0005778">
    <property type="term" value="C:peroxisomal membrane"/>
    <property type="evidence" value="ECO:0007669"/>
    <property type="project" value="TreeGrafter"/>
</dbReference>
<dbReference type="GO" id="GO:0016559">
    <property type="term" value="P:peroxisome fission"/>
    <property type="evidence" value="ECO:0007669"/>
    <property type="project" value="TreeGrafter"/>
</dbReference>
<dbReference type="GO" id="GO:0005741">
    <property type="term" value="C:mitochondrial outer membrane"/>
    <property type="evidence" value="ECO:0007669"/>
    <property type="project" value="UniProtKB-SubCell"/>
</dbReference>
<organism evidence="10">
    <name type="scientific">Bactrocera dorsalis</name>
    <name type="common">Oriental fruit fly</name>
    <name type="synonym">Dacus dorsalis</name>
    <dbReference type="NCBI Taxonomy" id="27457"/>
    <lineage>
        <taxon>Eukaryota</taxon>
        <taxon>Metazoa</taxon>
        <taxon>Ecdysozoa</taxon>
        <taxon>Arthropoda</taxon>
        <taxon>Hexapoda</taxon>
        <taxon>Insecta</taxon>
        <taxon>Pterygota</taxon>
        <taxon>Neoptera</taxon>
        <taxon>Endopterygota</taxon>
        <taxon>Diptera</taxon>
        <taxon>Brachycera</taxon>
        <taxon>Muscomorpha</taxon>
        <taxon>Tephritoidea</taxon>
        <taxon>Tephritidae</taxon>
        <taxon>Bactrocera</taxon>
        <taxon>Bactrocera</taxon>
    </lineage>
</organism>
<dbReference type="Gene3D" id="1.25.40.10">
    <property type="entry name" value="Tetratricopeptide repeat domain"/>
    <property type="match status" value="1"/>
</dbReference>
<evidence type="ECO:0000313" key="10">
    <source>
        <dbReference type="EMBL" id="JAC49892.1"/>
    </source>
</evidence>
<evidence type="ECO:0000256" key="3">
    <source>
        <dbReference type="ARBA" id="ARBA00022692"/>
    </source>
</evidence>
<dbReference type="InterPro" id="IPR028061">
    <property type="entry name" value="Fis1_TPR_C"/>
</dbReference>
<evidence type="ECO:0000256" key="1">
    <source>
        <dbReference type="ARBA" id="ARBA00004572"/>
    </source>
</evidence>
<comment type="subcellular location">
    <subcellularLocation>
        <location evidence="1">Mitochondrion outer membrane</location>
        <topology evidence="1">Single-pass membrane protein</topology>
    </subcellularLocation>
</comment>
<dbReference type="Pfam" id="PF14852">
    <property type="entry name" value="Fis1_TPR_N"/>
    <property type="match status" value="1"/>
</dbReference>
<evidence type="ECO:0000256" key="5">
    <source>
        <dbReference type="ARBA" id="ARBA00022989"/>
    </source>
</evidence>
<evidence type="ECO:0000256" key="7">
    <source>
        <dbReference type="ARBA" id="ARBA00023136"/>
    </source>
</evidence>
<dbReference type="Pfam" id="PF14853">
    <property type="entry name" value="Fis1_TPR_C"/>
    <property type="match status" value="1"/>
</dbReference>
<comment type="similarity">
    <text evidence="2 8">Belongs to the FIS1 family.</text>
</comment>
<dbReference type="Proteomes" id="UP001652620">
    <property type="component" value="Unplaced"/>
</dbReference>
<reference evidence="10" key="1">
    <citation type="journal article" date="2014" name="BMC Genomics">
        <title>Characterizing the developmental transcriptome of the oriental fruit fly, Bactrocera dorsalis (Diptera: Tephritidae) through comparative genomic analysis with Drosophila melanogaster utilizing modENCODE datasets.</title>
        <authorList>
            <person name="Geib S.M."/>
            <person name="Calla B."/>
            <person name="Hall B."/>
            <person name="Hou S."/>
            <person name="Manoukis N.C."/>
        </authorList>
    </citation>
    <scope>NUCLEOTIDE SEQUENCE</scope>
    <source>
        <strain evidence="10">Punador</strain>
    </source>
</reference>
<evidence type="ECO:0000256" key="6">
    <source>
        <dbReference type="ARBA" id="ARBA00023128"/>
    </source>
</evidence>
<comment type="domain">
    <text evidence="8">The C-terminus is required for mitochondrial localization, while the N-terminus is necessary for mitochondrial fission.</text>
</comment>
<dbReference type="InterPro" id="IPR033745">
    <property type="entry name" value="Fis1_cytosol"/>
</dbReference>